<dbReference type="InterPro" id="IPR023796">
    <property type="entry name" value="Serpin_dom"/>
</dbReference>
<dbReference type="InterPro" id="IPR000215">
    <property type="entry name" value="Serpin_fam"/>
</dbReference>
<dbReference type="InterPro" id="IPR042178">
    <property type="entry name" value="Serpin_sf_1"/>
</dbReference>
<dbReference type="InterPro" id="IPR036186">
    <property type="entry name" value="Serpin_sf"/>
</dbReference>
<dbReference type="VEuPathDB" id="VectorBase:LOC119177998"/>
<dbReference type="Pfam" id="PF00079">
    <property type="entry name" value="Serpin"/>
    <property type="match status" value="1"/>
</dbReference>
<dbReference type="InterPro" id="IPR042185">
    <property type="entry name" value="Serpin_sf_2"/>
</dbReference>
<evidence type="ECO:0000256" key="3">
    <source>
        <dbReference type="ARBA" id="ARBA00022525"/>
    </source>
</evidence>
<dbReference type="SUPFAM" id="SSF56574">
    <property type="entry name" value="Serpins"/>
    <property type="match status" value="1"/>
</dbReference>
<comment type="similarity">
    <text evidence="2 7">Belongs to the serpin family.</text>
</comment>
<evidence type="ECO:0000256" key="1">
    <source>
        <dbReference type="ARBA" id="ARBA00004613"/>
    </source>
</evidence>
<evidence type="ECO:0000259" key="8">
    <source>
        <dbReference type="SMART" id="SM00093"/>
    </source>
</evidence>
<dbReference type="Proteomes" id="UP000821866">
    <property type="component" value="Chromosome 9"/>
</dbReference>
<keyword evidence="6" id="KW-0325">Glycoprotein</keyword>
<dbReference type="OrthoDB" id="47207at2759"/>
<evidence type="ECO:0000313" key="9">
    <source>
        <dbReference type="EMBL" id="KAH8009711.1"/>
    </source>
</evidence>
<dbReference type="GO" id="GO:0005615">
    <property type="term" value="C:extracellular space"/>
    <property type="evidence" value="ECO:0007669"/>
    <property type="project" value="InterPro"/>
</dbReference>
<accession>A0A9J6D7C3</accession>
<comment type="subcellular location">
    <subcellularLocation>
        <location evidence="1">Secreted</location>
    </subcellularLocation>
</comment>
<dbReference type="GO" id="GO:0004867">
    <property type="term" value="F:serine-type endopeptidase inhibitor activity"/>
    <property type="evidence" value="ECO:0007669"/>
    <property type="project" value="UniProtKB-KW"/>
</dbReference>
<keyword evidence="10" id="KW-1185">Reference proteome</keyword>
<dbReference type="Gene3D" id="2.30.39.10">
    <property type="entry name" value="Alpha-1-antitrypsin, domain 1"/>
    <property type="match status" value="1"/>
</dbReference>
<keyword evidence="3" id="KW-0964">Secreted</keyword>
<dbReference type="CDD" id="cd00172">
    <property type="entry name" value="serpin"/>
    <property type="match status" value="1"/>
</dbReference>
<dbReference type="AlphaFoldDB" id="A0A9J6D7C3"/>
<evidence type="ECO:0000256" key="4">
    <source>
        <dbReference type="ARBA" id="ARBA00022690"/>
    </source>
</evidence>
<sequence length="380" mass="42527">MLSTTYCDALLKFTIRMYQHLQSKNMENENVVCSPFSITSALAMLGGGAGSTTSKQIFAVLNLKASKDKIREHFRNLLTTMSGCAPGATFFVANRIYSDQQFPVRSSYIDLLESSYRATLKTVNFTSDHEAVRQEANHWASEQTASKVQDMLRPGSVDSRTLLVHTSAISFKSFWQFPFHSVNTTRQNFRIDYKTTVRVNMMLTDCSFKVGHSEELCATALEIPYRGQKASMVILLPDEVEGLFSLEDSITWTRISMLLADMKVQDVEVSLPKFKLDYTLPLKKTLEDLGVKDLFTPGEADLSGIFQSDRPAVSEIIHKAAVEVNEEGTEPAASMARAVIESTGKVAAQTMRFTVDHPFMFFIKSNEPDVIIFMGSVRKL</sequence>
<dbReference type="InterPro" id="IPR023795">
    <property type="entry name" value="Serpin_CS"/>
</dbReference>
<organism evidence="9 10">
    <name type="scientific">Rhipicephalus microplus</name>
    <name type="common">Cattle tick</name>
    <name type="synonym">Boophilus microplus</name>
    <dbReference type="NCBI Taxonomy" id="6941"/>
    <lineage>
        <taxon>Eukaryota</taxon>
        <taxon>Metazoa</taxon>
        <taxon>Ecdysozoa</taxon>
        <taxon>Arthropoda</taxon>
        <taxon>Chelicerata</taxon>
        <taxon>Arachnida</taxon>
        <taxon>Acari</taxon>
        <taxon>Parasitiformes</taxon>
        <taxon>Ixodida</taxon>
        <taxon>Ixodoidea</taxon>
        <taxon>Ixodidae</taxon>
        <taxon>Rhipicephalinae</taxon>
        <taxon>Rhipicephalus</taxon>
        <taxon>Boophilus</taxon>
    </lineage>
</organism>
<reference evidence="9" key="2">
    <citation type="submission" date="2021-09" db="EMBL/GenBank/DDBJ databases">
        <authorList>
            <person name="Jia N."/>
            <person name="Wang J."/>
            <person name="Shi W."/>
            <person name="Du L."/>
            <person name="Sun Y."/>
            <person name="Zhan W."/>
            <person name="Jiang J."/>
            <person name="Wang Q."/>
            <person name="Zhang B."/>
            <person name="Ji P."/>
            <person name="Sakyi L.B."/>
            <person name="Cui X."/>
            <person name="Yuan T."/>
            <person name="Jiang B."/>
            <person name="Yang W."/>
            <person name="Lam T.T.-Y."/>
            <person name="Chang Q."/>
            <person name="Ding S."/>
            <person name="Wang X."/>
            <person name="Zhu J."/>
            <person name="Ruan X."/>
            <person name="Zhao L."/>
            <person name="Wei J."/>
            <person name="Que T."/>
            <person name="Du C."/>
            <person name="Cheng J."/>
            <person name="Dai P."/>
            <person name="Han X."/>
            <person name="Huang E."/>
            <person name="Gao Y."/>
            <person name="Liu J."/>
            <person name="Shao H."/>
            <person name="Ye R."/>
            <person name="Li L."/>
            <person name="Wei W."/>
            <person name="Wang X."/>
            <person name="Wang C."/>
            <person name="Huo Q."/>
            <person name="Li W."/>
            <person name="Guo W."/>
            <person name="Chen H."/>
            <person name="Chen S."/>
            <person name="Zhou L."/>
            <person name="Zhou L."/>
            <person name="Ni X."/>
            <person name="Tian J."/>
            <person name="Zhou Y."/>
            <person name="Sheng Y."/>
            <person name="Liu T."/>
            <person name="Pan Y."/>
            <person name="Xia L."/>
            <person name="Li J."/>
            <person name="Zhao F."/>
            <person name="Cao W."/>
        </authorList>
    </citation>
    <scope>NUCLEOTIDE SEQUENCE</scope>
    <source>
        <strain evidence="9">Rmic-2018</strain>
        <tissue evidence="9">Larvae</tissue>
    </source>
</reference>
<evidence type="ECO:0000256" key="5">
    <source>
        <dbReference type="ARBA" id="ARBA00022900"/>
    </source>
</evidence>
<name>A0A9J6D7C3_RHIMP</name>
<dbReference type="EMBL" id="JABSTU010000011">
    <property type="protein sequence ID" value="KAH8009711.1"/>
    <property type="molecule type" value="Genomic_DNA"/>
</dbReference>
<dbReference type="PANTHER" id="PTHR11461">
    <property type="entry name" value="SERINE PROTEASE INHIBITOR, SERPIN"/>
    <property type="match status" value="1"/>
</dbReference>
<protein>
    <recommendedName>
        <fullName evidence="8">Serpin domain-containing protein</fullName>
    </recommendedName>
</protein>
<evidence type="ECO:0000256" key="2">
    <source>
        <dbReference type="ARBA" id="ARBA00009500"/>
    </source>
</evidence>
<dbReference type="PROSITE" id="PS00284">
    <property type="entry name" value="SERPIN"/>
    <property type="match status" value="1"/>
</dbReference>
<evidence type="ECO:0000256" key="6">
    <source>
        <dbReference type="ARBA" id="ARBA00023180"/>
    </source>
</evidence>
<keyword evidence="5" id="KW-0722">Serine protease inhibitor</keyword>
<evidence type="ECO:0000313" key="10">
    <source>
        <dbReference type="Proteomes" id="UP000821866"/>
    </source>
</evidence>
<keyword evidence="4" id="KW-0646">Protease inhibitor</keyword>
<dbReference type="Gene3D" id="3.30.497.10">
    <property type="entry name" value="Antithrombin, subunit I, domain 2"/>
    <property type="match status" value="1"/>
</dbReference>
<feature type="domain" description="Serpin" evidence="8">
    <location>
        <begin position="15"/>
        <end position="380"/>
    </location>
</feature>
<reference evidence="9" key="1">
    <citation type="journal article" date="2020" name="Cell">
        <title>Large-Scale Comparative Analyses of Tick Genomes Elucidate Their Genetic Diversity and Vector Capacities.</title>
        <authorList>
            <consortium name="Tick Genome and Microbiome Consortium (TIGMIC)"/>
            <person name="Jia N."/>
            <person name="Wang J."/>
            <person name="Shi W."/>
            <person name="Du L."/>
            <person name="Sun Y."/>
            <person name="Zhan W."/>
            <person name="Jiang J.F."/>
            <person name="Wang Q."/>
            <person name="Zhang B."/>
            <person name="Ji P."/>
            <person name="Bell-Sakyi L."/>
            <person name="Cui X.M."/>
            <person name="Yuan T.T."/>
            <person name="Jiang B.G."/>
            <person name="Yang W.F."/>
            <person name="Lam T.T."/>
            <person name="Chang Q.C."/>
            <person name="Ding S.J."/>
            <person name="Wang X.J."/>
            <person name="Zhu J.G."/>
            <person name="Ruan X.D."/>
            <person name="Zhao L."/>
            <person name="Wei J.T."/>
            <person name="Ye R.Z."/>
            <person name="Que T.C."/>
            <person name="Du C.H."/>
            <person name="Zhou Y.H."/>
            <person name="Cheng J.X."/>
            <person name="Dai P.F."/>
            <person name="Guo W.B."/>
            <person name="Han X.H."/>
            <person name="Huang E.J."/>
            <person name="Li L.F."/>
            <person name="Wei W."/>
            <person name="Gao Y.C."/>
            <person name="Liu J.Z."/>
            <person name="Shao H.Z."/>
            <person name="Wang X."/>
            <person name="Wang C.C."/>
            <person name="Yang T.C."/>
            <person name="Huo Q.B."/>
            <person name="Li W."/>
            <person name="Chen H.Y."/>
            <person name="Chen S.E."/>
            <person name="Zhou L.G."/>
            <person name="Ni X.B."/>
            <person name="Tian J.H."/>
            <person name="Sheng Y."/>
            <person name="Liu T."/>
            <person name="Pan Y.S."/>
            <person name="Xia L.Y."/>
            <person name="Li J."/>
            <person name="Zhao F."/>
            <person name="Cao W.C."/>
        </authorList>
    </citation>
    <scope>NUCLEOTIDE SEQUENCE</scope>
    <source>
        <strain evidence="9">Rmic-2018</strain>
    </source>
</reference>
<evidence type="ECO:0000256" key="7">
    <source>
        <dbReference type="RuleBase" id="RU000411"/>
    </source>
</evidence>
<proteinExistence type="inferred from homology"/>
<gene>
    <name evidence="9" type="ORF">HPB51_019022</name>
</gene>
<dbReference type="OMA" id="RGQKASM"/>
<dbReference type="PANTHER" id="PTHR11461:SF211">
    <property type="entry name" value="GH10112P-RELATED"/>
    <property type="match status" value="1"/>
</dbReference>
<comment type="caution">
    <text evidence="9">The sequence shown here is derived from an EMBL/GenBank/DDBJ whole genome shotgun (WGS) entry which is preliminary data.</text>
</comment>
<dbReference type="SMART" id="SM00093">
    <property type="entry name" value="SERPIN"/>
    <property type="match status" value="1"/>
</dbReference>